<dbReference type="InterPro" id="IPR000700">
    <property type="entry name" value="PAS-assoc_C"/>
</dbReference>
<feature type="coiled-coil region" evidence="8">
    <location>
        <begin position="201"/>
        <end position="309"/>
    </location>
</feature>
<keyword evidence="6" id="KW-0902">Two-component regulatory system</keyword>
<dbReference type="InterPro" id="IPR036890">
    <property type="entry name" value="HATPase_C_sf"/>
</dbReference>
<evidence type="ECO:0000259" key="10">
    <source>
        <dbReference type="PROSITE" id="PS50109"/>
    </source>
</evidence>
<evidence type="ECO:0000256" key="6">
    <source>
        <dbReference type="ARBA" id="ARBA00023012"/>
    </source>
</evidence>
<dbReference type="PANTHER" id="PTHR45453">
    <property type="entry name" value="PHOSPHATE REGULON SENSOR PROTEIN PHOR"/>
    <property type="match status" value="1"/>
</dbReference>
<dbReference type="Pfam" id="PF05227">
    <property type="entry name" value="CHASE3"/>
    <property type="match status" value="1"/>
</dbReference>
<evidence type="ECO:0000259" key="11">
    <source>
        <dbReference type="PROSITE" id="PS50112"/>
    </source>
</evidence>
<dbReference type="SMART" id="SM00387">
    <property type="entry name" value="HATPase_c"/>
    <property type="match status" value="1"/>
</dbReference>
<keyword evidence="14" id="KW-1185">Reference proteome</keyword>
<dbReference type="InterPro" id="IPR035965">
    <property type="entry name" value="PAS-like_dom_sf"/>
</dbReference>
<dbReference type="PROSITE" id="PS50112">
    <property type="entry name" value="PAS"/>
    <property type="match status" value="1"/>
</dbReference>
<sequence>MKLNFNRNLQLGYGFSILILLTVGIISYNTLNNLLDSNKAVAHSNLVIQKLESAMSVMKDAETGQRGYILTGKAVFLIPYHGAYERAAVLINEADVLTGDNHGQQRNIAKIRAVLGKRMNILQDLISKKQKGDIVSAVDLDEGRMAMDALRAAIDKAENTEHRLLDQRTGVLNRYTSVAPYAILAALALAIIIALISYFGVVREITQKDILREELQKKEEETAALNEELTAGNEELTAINEELAQAQDELTLFNEQLEQRVNERTMALAESEEETQALNEELTAINEELAAANEEMVATNEELHASREATLRNERLFRSIAVNIPRSLILVVDMERRLVTVEGDMRGIMGYHDDSYKGKFLADVAGERYETAKDWYDRMLNGEQFRVDVKSVADADLQVDFVPLKNELGVVYAGLVIALDITENKKAEEGSAKLAAIVESTDDAIISKTLDGIITSWNPSAQRMFGYADTEMIGQSILKLLPPDRLDEESLIISKLKNGDRVTHFDTQRLTSDGRIIDVSLTISPIRDAQGNITGVSKIARDISEKKRDELRKNDFIGMVSHELKTPLTSLMALVQVTNAKLKESPDSFLVGAMDKANVQVKRMSSMINGFLNVSRLESGKIAIDKEEFDLDELIREVVDEHTLTITTHVIHLTDCDRAHINADRDKISSVLSNLISNAIKYSPKGHDIMVKCILVNGSAQVSVKDEGMGIKEQDLPKIFDRYYRVETNHTRHISGFGIGLYLSAEIIRRHNGKIWAESKSGVGSTFYFSLPLG</sequence>
<comment type="catalytic activity">
    <reaction evidence="1">
        <text>ATP + protein L-histidine = ADP + protein N-phospho-L-histidine.</text>
        <dbReference type="EC" id="2.7.13.3"/>
    </reaction>
</comment>
<dbReference type="PROSITE" id="PS50113">
    <property type="entry name" value="PAC"/>
    <property type="match status" value="1"/>
</dbReference>
<evidence type="ECO:0000256" key="8">
    <source>
        <dbReference type="SAM" id="Coils"/>
    </source>
</evidence>
<dbReference type="RefSeq" id="WP_259087542.1">
    <property type="nucleotide sequence ID" value="NZ_BAAAZC010000019.1"/>
</dbReference>
<evidence type="ECO:0000313" key="14">
    <source>
        <dbReference type="Proteomes" id="UP001500742"/>
    </source>
</evidence>
<evidence type="ECO:0000256" key="9">
    <source>
        <dbReference type="SAM" id="Phobius"/>
    </source>
</evidence>
<evidence type="ECO:0000256" key="5">
    <source>
        <dbReference type="ARBA" id="ARBA00022777"/>
    </source>
</evidence>
<dbReference type="CDD" id="cd00075">
    <property type="entry name" value="HATPase"/>
    <property type="match status" value="1"/>
</dbReference>
<dbReference type="PANTHER" id="PTHR45453:SF1">
    <property type="entry name" value="PHOSPHATE REGULON SENSOR PROTEIN PHOR"/>
    <property type="match status" value="1"/>
</dbReference>
<reference evidence="14" key="1">
    <citation type="journal article" date="2019" name="Int. J. Syst. Evol. Microbiol.">
        <title>The Global Catalogue of Microorganisms (GCM) 10K type strain sequencing project: providing services to taxonomists for standard genome sequencing and annotation.</title>
        <authorList>
            <consortium name="The Broad Institute Genomics Platform"/>
            <consortium name="The Broad Institute Genome Sequencing Center for Infectious Disease"/>
            <person name="Wu L."/>
            <person name="Ma J."/>
        </authorList>
    </citation>
    <scope>NUCLEOTIDE SEQUENCE [LARGE SCALE GENOMIC DNA]</scope>
    <source>
        <strain evidence="14">JCM 16601</strain>
    </source>
</reference>
<dbReference type="InterPro" id="IPR004358">
    <property type="entry name" value="Sig_transdc_His_kin-like_C"/>
</dbReference>
<evidence type="ECO:0000256" key="7">
    <source>
        <dbReference type="ARBA" id="ARBA00023136"/>
    </source>
</evidence>
<accession>A0ABP7Q3C5</accession>
<dbReference type="Proteomes" id="UP001500742">
    <property type="component" value="Unassembled WGS sequence"/>
</dbReference>
<dbReference type="SMART" id="SM00091">
    <property type="entry name" value="PAS"/>
    <property type="match status" value="3"/>
</dbReference>
<dbReference type="InterPro" id="IPR013767">
    <property type="entry name" value="PAS_fold"/>
</dbReference>
<evidence type="ECO:0000256" key="1">
    <source>
        <dbReference type="ARBA" id="ARBA00000085"/>
    </source>
</evidence>
<dbReference type="PRINTS" id="PR00344">
    <property type="entry name" value="BCTRLSENSOR"/>
</dbReference>
<dbReference type="PROSITE" id="PS50109">
    <property type="entry name" value="HIS_KIN"/>
    <property type="match status" value="1"/>
</dbReference>
<dbReference type="CDD" id="cd00130">
    <property type="entry name" value="PAS"/>
    <property type="match status" value="1"/>
</dbReference>
<dbReference type="Pfam" id="PF08448">
    <property type="entry name" value="PAS_4"/>
    <property type="match status" value="1"/>
</dbReference>
<dbReference type="InterPro" id="IPR000014">
    <property type="entry name" value="PAS"/>
</dbReference>
<dbReference type="InterPro" id="IPR050351">
    <property type="entry name" value="BphY/WalK/GraS-like"/>
</dbReference>
<dbReference type="Gene3D" id="3.30.450.20">
    <property type="entry name" value="PAS domain"/>
    <property type="match status" value="2"/>
</dbReference>
<dbReference type="InterPro" id="IPR001610">
    <property type="entry name" value="PAC"/>
</dbReference>
<dbReference type="Gene3D" id="3.30.565.10">
    <property type="entry name" value="Histidine kinase-like ATPase, C-terminal domain"/>
    <property type="match status" value="1"/>
</dbReference>
<dbReference type="InterPro" id="IPR013656">
    <property type="entry name" value="PAS_4"/>
</dbReference>
<dbReference type="InterPro" id="IPR003594">
    <property type="entry name" value="HATPase_dom"/>
</dbReference>
<dbReference type="CDD" id="cd00082">
    <property type="entry name" value="HisKA"/>
    <property type="match status" value="1"/>
</dbReference>
<keyword evidence="9" id="KW-1133">Transmembrane helix</keyword>
<keyword evidence="8" id="KW-0175">Coiled coil</keyword>
<dbReference type="Gene3D" id="1.10.287.130">
    <property type="match status" value="1"/>
</dbReference>
<dbReference type="Pfam" id="PF00512">
    <property type="entry name" value="HisKA"/>
    <property type="match status" value="1"/>
</dbReference>
<proteinExistence type="predicted"/>
<dbReference type="SUPFAM" id="SSF55785">
    <property type="entry name" value="PYP-like sensor domain (PAS domain)"/>
    <property type="match status" value="2"/>
</dbReference>
<gene>
    <name evidence="13" type="ORF">GCM10022210_28040</name>
</gene>
<dbReference type="EC" id="2.7.13.3" evidence="2"/>
<dbReference type="InterPro" id="IPR003661">
    <property type="entry name" value="HisK_dim/P_dom"/>
</dbReference>
<feature type="transmembrane region" description="Helical" evidence="9">
    <location>
        <begin position="178"/>
        <end position="201"/>
    </location>
</feature>
<dbReference type="Pfam" id="PF00989">
    <property type="entry name" value="PAS"/>
    <property type="match status" value="1"/>
</dbReference>
<dbReference type="InterPro" id="IPR007891">
    <property type="entry name" value="CHASE3"/>
</dbReference>
<dbReference type="EMBL" id="BAAAZC010000019">
    <property type="protein sequence ID" value="GAA3975852.1"/>
    <property type="molecule type" value="Genomic_DNA"/>
</dbReference>
<name>A0ABP7Q3C5_9SPHI</name>
<evidence type="ECO:0000259" key="12">
    <source>
        <dbReference type="PROSITE" id="PS50113"/>
    </source>
</evidence>
<dbReference type="InterPro" id="IPR036097">
    <property type="entry name" value="HisK_dim/P_sf"/>
</dbReference>
<keyword evidence="4" id="KW-0808">Transferase</keyword>
<keyword evidence="5" id="KW-0418">Kinase</keyword>
<dbReference type="SMART" id="SM00086">
    <property type="entry name" value="PAC"/>
    <property type="match status" value="1"/>
</dbReference>
<keyword evidence="7 9" id="KW-0472">Membrane</keyword>
<keyword evidence="9" id="KW-0812">Transmembrane</keyword>
<dbReference type="InterPro" id="IPR005467">
    <property type="entry name" value="His_kinase_dom"/>
</dbReference>
<comment type="caution">
    <text evidence="13">The sequence shown here is derived from an EMBL/GenBank/DDBJ whole genome shotgun (WGS) entry which is preliminary data.</text>
</comment>
<evidence type="ECO:0000256" key="4">
    <source>
        <dbReference type="ARBA" id="ARBA00022679"/>
    </source>
</evidence>
<feature type="domain" description="PAS" evidence="11">
    <location>
        <begin position="430"/>
        <end position="500"/>
    </location>
</feature>
<evidence type="ECO:0000256" key="2">
    <source>
        <dbReference type="ARBA" id="ARBA00012438"/>
    </source>
</evidence>
<feature type="domain" description="Histidine kinase" evidence="10">
    <location>
        <begin position="559"/>
        <end position="774"/>
    </location>
</feature>
<protein>
    <recommendedName>
        <fullName evidence="2">histidine kinase</fullName>
        <ecNumber evidence="2">2.7.13.3</ecNumber>
    </recommendedName>
</protein>
<evidence type="ECO:0000256" key="3">
    <source>
        <dbReference type="ARBA" id="ARBA00022553"/>
    </source>
</evidence>
<dbReference type="NCBIfam" id="TIGR00229">
    <property type="entry name" value="sensory_box"/>
    <property type="match status" value="1"/>
</dbReference>
<feature type="domain" description="PAC" evidence="12">
    <location>
        <begin position="503"/>
        <end position="555"/>
    </location>
</feature>
<organism evidence="13 14">
    <name type="scientific">Mucilaginibacter dorajii</name>
    <dbReference type="NCBI Taxonomy" id="692994"/>
    <lineage>
        <taxon>Bacteria</taxon>
        <taxon>Pseudomonadati</taxon>
        <taxon>Bacteroidota</taxon>
        <taxon>Sphingobacteriia</taxon>
        <taxon>Sphingobacteriales</taxon>
        <taxon>Sphingobacteriaceae</taxon>
        <taxon>Mucilaginibacter</taxon>
    </lineage>
</organism>
<feature type="coiled-coil region" evidence="8">
    <location>
        <begin position="140"/>
        <end position="167"/>
    </location>
</feature>
<dbReference type="SUPFAM" id="SSF55874">
    <property type="entry name" value="ATPase domain of HSP90 chaperone/DNA topoisomerase II/histidine kinase"/>
    <property type="match status" value="1"/>
</dbReference>
<feature type="transmembrane region" description="Helical" evidence="9">
    <location>
        <begin position="12"/>
        <end position="31"/>
    </location>
</feature>
<dbReference type="SMART" id="SM00388">
    <property type="entry name" value="HisKA"/>
    <property type="match status" value="1"/>
</dbReference>
<dbReference type="Pfam" id="PF02518">
    <property type="entry name" value="HATPase_c"/>
    <property type="match status" value="1"/>
</dbReference>
<dbReference type="SUPFAM" id="SSF47384">
    <property type="entry name" value="Homodimeric domain of signal transducing histidine kinase"/>
    <property type="match status" value="1"/>
</dbReference>
<evidence type="ECO:0000313" key="13">
    <source>
        <dbReference type="EMBL" id="GAA3975852.1"/>
    </source>
</evidence>
<dbReference type="CDD" id="cd19410">
    <property type="entry name" value="HK9-like_sensor"/>
    <property type="match status" value="1"/>
</dbReference>
<keyword evidence="3" id="KW-0597">Phosphoprotein</keyword>